<comment type="caution">
    <text evidence="6">The sequence shown here is derived from an EMBL/GenBank/DDBJ whole genome shotgun (WGS) entry which is preliminary data.</text>
</comment>
<sequence>MSSSSTLLTVASVASVFVVFGCIFSVGLILHDINTFYDEKMQEIDQFKEIEQHAWESMISVPRGSDEVRTLFIGRNKRQAQCNCGEDIPEAPASLDNRVNLVILATLTTSTTSSAAEMDAFLVQQDQEDQQVRLETPVRLDPTVSLEPLLTAVDKDPQDLPVPVEMLVSQEDQDELDNLEDLEDQVRGRDLDRELQDLLDDQEHQVSQDSLAEAVVSETLVLLDVPVRMEGQAVLEIQEGLVSQERRDFLAVMQPTVLAPPETADLISATEIITYSFWLSALNEPNPSPTFSKDILAILKSKRLENERFVVFYEKK</sequence>
<dbReference type="Proteomes" id="UP000835052">
    <property type="component" value="Unassembled WGS sequence"/>
</dbReference>
<gene>
    <name evidence="6" type="ORF">CAUJ_LOCUS14827</name>
</gene>
<dbReference type="AlphaFoldDB" id="A0A8S1HWE7"/>
<dbReference type="OrthoDB" id="5876933at2759"/>
<keyword evidence="2" id="KW-0677">Repeat</keyword>
<evidence type="ECO:0000313" key="6">
    <source>
        <dbReference type="EMBL" id="CAD6198922.1"/>
    </source>
</evidence>
<keyword evidence="4" id="KW-0812">Transmembrane</keyword>
<feature type="transmembrane region" description="Helical" evidence="4">
    <location>
        <begin position="6"/>
        <end position="30"/>
    </location>
</feature>
<feature type="domain" description="Nematode cuticle collagen N-terminal" evidence="5">
    <location>
        <begin position="6"/>
        <end position="58"/>
    </location>
</feature>
<comment type="subunit">
    <text evidence="1">Collagen polypeptide chains are complexed within the cuticle by disulfide bonds and other types of covalent cross-links.</text>
</comment>
<dbReference type="InterPro" id="IPR002486">
    <property type="entry name" value="Col_cuticle_N"/>
</dbReference>
<evidence type="ECO:0000256" key="3">
    <source>
        <dbReference type="ARBA" id="ARBA00023157"/>
    </source>
</evidence>
<keyword evidence="3" id="KW-1015">Disulfide bond</keyword>
<evidence type="ECO:0000256" key="4">
    <source>
        <dbReference type="SAM" id="Phobius"/>
    </source>
</evidence>
<protein>
    <recommendedName>
        <fullName evidence="5">Nematode cuticle collagen N-terminal domain-containing protein</fullName>
    </recommendedName>
</protein>
<evidence type="ECO:0000259" key="5">
    <source>
        <dbReference type="SMART" id="SM01088"/>
    </source>
</evidence>
<name>A0A8S1HWE7_9PELO</name>
<keyword evidence="4" id="KW-0472">Membrane</keyword>
<dbReference type="GO" id="GO:0042302">
    <property type="term" value="F:structural constituent of cuticle"/>
    <property type="evidence" value="ECO:0007669"/>
    <property type="project" value="InterPro"/>
</dbReference>
<dbReference type="EMBL" id="CAJGYM010000144">
    <property type="protein sequence ID" value="CAD6198922.1"/>
    <property type="molecule type" value="Genomic_DNA"/>
</dbReference>
<keyword evidence="4" id="KW-1133">Transmembrane helix</keyword>
<reference evidence="6" key="1">
    <citation type="submission" date="2020-10" db="EMBL/GenBank/DDBJ databases">
        <authorList>
            <person name="Kikuchi T."/>
        </authorList>
    </citation>
    <scope>NUCLEOTIDE SEQUENCE</scope>
    <source>
        <strain evidence="6">NKZ352</strain>
    </source>
</reference>
<evidence type="ECO:0000313" key="7">
    <source>
        <dbReference type="Proteomes" id="UP000835052"/>
    </source>
</evidence>
<keyword evidence="7" id="KW-1185">Reference proteome</keyword>
<evidence type="ECO:0000256" key="2">
    <source>
        <dbReference type="ARBA" id="ARBA00022737"/>
    </source>
</evidence>
<evidence type="ECO:0000256" key="1">
    <source>
        <dbReference type="ARBA" id="ARBA00011518"/>
    </source>
</evidence>
<dbReference type="Pfam" id="PF01484">
    <property type="entry name" value="Col_cuticle_N"/>
    <property type="match status" value="1"/>
</dbReference>
<accession>A0A8S1HWE7</accession>
<proteinExistence type="predicted"/>
<dbReference type="SMART" id="SM01088">
    <property type="entry name" value="Col_cuticle_N"/>
    <property type="match status" value="1"/>
</dbReference>
<organism evidence="6 7">
    <name type="scientific">Caenorhabditis auriculariae</name>
    <dbReference type="NCBI Taxonomy" id="2777116"/>
    <lineage>
        <taxon>Eukaryota</taxon>
        <taxon>Metazoa</taxon>
        <taxon>Ecdysozoa</taxon>
        <taxon>Nematoda</taxon>
        <taxon>Chromadorea</taxon>
        <taxon>Rhabditida</taxon>
        <taxon>Rhabditina</taxon>
        <taxon>Rhabditomorpha</taxon>
        <taxon>Rhabditoidea</taxon>
        <taxon>Rhabditidae</taxon>
        <taxon>Peloderinae</taxon>
        <taxon>Caenorhabditis</taxon>
    </lineage>
</organism>